<dbReference type="Proteomes" id="UP000308886">
    <property type="component" value="Unassembled WGS sequence"/>
</dbReference>
<accession>A0AC61QU56</accession>
<sequence length="232" mass="25705">MRKHNKHNPFNMKKLSIFLAALAVGMAAYAQNAQELAFVTKNNVNMRATPSTQGKIVGKAKEGMVFYAEAANNGWRQVKSPTGEKAYISATMLDNLRPEEIKVYKATDILKTQQEVDDAMTAGYTVTKQGKNWEQEETWVFIGDKTGKSNKVKATYTTKYANTTGLARANETNYVGTVNGWYILLTGTIDYNGKVEKCETPIVVYPAFSANSGVFVDGNYFPDMSDTSNWGD</sequence>
<evidence type="ECO:0000313" key="2">
    <source>
        <dbReference type="Proteomes" id="UP000308886"/>
    </source>
</evidence>
<comment type="caution">
    <text evidence="1">The sequence shown here is derived from an EMBL/GenBank/DDBJ whole genome shotgun (WGS) entry which is preliminary data.</text>
</comment>
<name>A0AC61QU56_9BACT</name>
<gene>
    <name evidence="1" type="ORF">E5358_00460</name>
</gene>
<dbReference type="EMBL" id="SRZC01000001">
    <property type="protein sequence ID" value="TGX84145.1"/>
    <property type="molecule type" value="Genomic_DNA"/>
</dbReference>
<reference evidence="1" key="1">
    <citation type="submission" date="2019-04" db="EMBL/GenBank/DDBJ databases">
        <title>Microbes associate with the intestines of laboratory mice.</title>
        <authorList>
            <person name="Navarre W."/>
            <person name="Wong E."/>
            <person name="Huang K."/>
            <person name="Tropini C."/>
            <person name="Ng K."/>
            <person name="Yu B."/>
        </authorList>
    </citation>
    <scope>NUCLEOTIDE SEQUENCE</scope>
    <source>
        <strain evidence="1">NM73_A23</strain>
    </source>
</reference>
<evidence type="ECO:0000313" key="1">
    <source>
        <dbReference type="EMBL" id="TGX84145.1"/>
    </source>
</evidence>
<organism evidence="1 2">
    <name type="scientific">Palleniella muris</name>
    <dbReference type="NCBI Taxonomy" id="3038145"/>
    <lineage>
        <taxon>Bacteria</taxon>
        <taxon>Pseudomonadati</taxon>
        <taxon>Bacteroidota</taxon>
        <taxon>Bacteroidia</taxon>
        <taxon>Bacteroidales</taxon>
        <taxon>Prevotellaceae</taxon>
        <taxon>Palleniella</taxon>
    </lineage>
</organism>
<protein>
    <submittedName>
        <fullName evidence="1">SH3 domain-containing protein</fullName>
    </submittedName>
</protein>
<proteinExistence type="predicted"/>
<keyword evidence="2" id="KW-1185">Reference proteome</keyword>